<organism evidence="1 2">
    <name type="scientific">Ixodes persulcatus</name>
    <name type="common">Taiga tick</name>
    <dbReference type="NCBI Taxonomy" id="34615"/>
    <lineage>
        <taxon>Eukaryota</taxon>
        <taxon>Metazoa</taxon>
        <taxon>Ecdysozoa</taxon>
        <taxon>Arthropoda</taxon>
        <taxon>Chelicerata</taxon>
        <taxon>Arachnida</taxon>
        <taxon>Acari</taxon>
        <taxon>Parasitiformes</taxon>
        <taxon>Ixodida</taxon>
        <taxon>Ixodoidea</taxon>
        <taxon>Ixodidae</taxon>
        <taxon>Ixodinae</taxon>
        <taxon>Ixodes</taxon>
    </lineage>
</organism>
<gene>
    <name evidence="1" type="ORF">HPB47_006036</name>
</gene>
<evidence type="ECO:0000313" key="2">
    <source>
        <dbReference type="Proteomes" id="UP000805193"/>
    </source>
</evidence>
<proteinExistence type="predicted"/>
<dbReference type="Proteomes" id="UP000805193">
    <property type="component" value="Unassembled WGS sequence"/>
</dbReference>
<protein>
    <submittedName>
        <fullName evidence="1">Uncharacterized protein</fullName>
    </submittedName>
</protein>
<keyword evidence="2" id="KW-1185">Reference proteome</keyword>
<reference evidence="1 2" key="1">
    <citation type="journal article" date="2020" name="Cell">
        <title>Large-Scale Comparative Analyses of Tick Genomes Elucidate Their Genetic Diversity and Vector Capacities.</title>
        <authorList>
            <consortium name="Tick Genome and Microbiome Consortium (TIGMIC)"/>
            <person name="Jia N."/>
            <person name="Wang J."/>
            <person name="Shi W."/>
            <person name="Du L."/>
            <person name="Sun Y."/>
            <person name="Zhan W."/>
            <person name="Jiang J.F."/>
            <person name="Wang Q."/>
            <person name="Zhang B."/>
            <person name="Ji P."/>
            <person name="Bell-Sakyi L."/>
            <person name="Cui X.M."/>
            <person name="Yuan T.T."/>
            <person name="Jiang B.G."/>
            <person name="Yang W.F."/>
            <person name="Lam T.T."/>
            <person name="Chang Q.C."/>
            <person name="Ding S.J."/>
            <person name="Wang X.J."/>
            <person name="Zhu J.G."/>
            <person name="Ruan X.D."/>
            <person name="Zhao L."/>
            <person name="Wei J.T."/>
            <person name="Ye R.Z."/>
            <person name="Que T.C."/>
            <person name="Du C.H."/>
            <person name="Zhou Y.H."/>
            <person name="Cheng J.X."/>
            <person name="Dai P.F."/>
            <person name="Guo W.B."/>
            <person name="Han X.H."/>
            <person name="Huang E.J."/>
            <person name="Li L.F."/>
            <person name="Wei W."/>
            <person name="Gao Y.C."/>
            <person name="Liu J.Z."/>
            <person name="Shao H.Z."/>
            <person name="Wang X."/>
            <person name="Wang C.C."/>
            <person name="Yang T.C."/>
            <person name="Huo Q.B."/>
            <person name="Li W."/>
            <person name="Chen H.Y."/>
            <person name="Chen S.E."/>
            <person name="Zhou L.G."/>
            <person name="Ni X.B."/>
            <person name="Tian J.H."/>
            <person name="Sheng Y."/>
            <person name="Liu T."/>
            <person name="Pan Y.S."/>
            <person name="Xia L.Y."/>
            <person name="Li J."/>
            <person name="Zhao F."/>
            <person name="Cao W.C."/>
        </authorList>
    </citation>
    <scope>NUCLEOTIDE SEQUENCE [LARGE SCALE GENOMIC DNA]</scope>
    <source>
        <strain evidence="1">Iper-2018</strain>
    </source>
</reference>
<evidence type="ECO:0000313" key="1">
    <source>
        <dbReference type="EMBL" id="KAG0416938.1"/>
    </source>
</evidence>
<name>A0AC60PBZ7_IXOPE</name>
<sequence>PENWYTGTGREGHHRYRVPGEREPERTRQEGDRCTSGAKEASGDVPRRATGPGGSISFANERAVLAPKPTRSRMRTEQSSPEGTPTPHSEKRHSTPGPRKGQKRAAHARPADAIPGPPSPHSARRAPQTSPSDREGGRA</sequence>
<dbReference type="EMBL" id="JABSTQ010010904">
    <property type="protein sequence ID" value="KAG0416938.1"/>
    <property type="molecule type" value="Genomic_DNA"/>
</dbReference>
<feature type="non-terminal residue" evidence="1">
    <location>
        <position position="1"/>
    </location>
</feature>
<accession>A0AC60PBZ7</accession>
<comment type="caution">
    <text evidence="1">The sequence shown here is derived from an EMBL/GenBank/DDBJ whole genome shotgun (WGS) entry which is preliminary data.</text>
</comment>